<dbReference type="GO" id="GO:0005829">
    <property type="term" value="C:cytosol"/>
    <property type="evidence" value="ECO:0007669"/>
    <property type="project" value="TreeGrafter"/>
</dbReference>
<dbReference type="InterPro" id="IPR009061">
    <property type="entry name" value="DNA-bd_dom_put_sf"/>
</dbReference>
<dbReference type="SUPFAM" id="SSF48256">
    <property type="entry name" value="Citrate synthase"/>
    <property type="match status" value="1"/>
</dbReference>
<evidence type="ECO:0000256" key="2">
    <source>
        <dbReference type="ARBA" id="ARBA00022679"/>
    </source>
</evidence>
<keyword evidence="6" id="KW-1185">Reference proteome</keyword>
<dbReference type="GO" id="GO:0003677">
    <property type="term" value="F:DNA binding"/>
    <property type="evidence" value="ECO:0007669"/>
    <property type="project" value="InterPro"/>
</dbReference>
<dbReference type="Proteomes" id="UP000238083">
    <property type="component" value="Unassembled WGS sequence"/>
</dbReference>
<keyword evidence="2 3" id="KW-0808">Transferase</keyword>
<feature type="domain" description="HTH merR-type" evidence="4">
    <location>
        <begin position="72"/>
        <end position="104"/>
    </location>
</feature>
<dbReference type="PANTHER" id="PTHR11739">
    <property type="entry name" value="CITRATE SYNTHASE"/>
    <property type="match status" value="1"/>
</dbReference>
<dbReference type="InterPro" id="IPR019810">
    <property type="entry name" value="Citrate_synthase_AS"/>
</dbReference>
<organism evidence="5 6">
    <name type="scientific">Kineococcus rhizosphaerae</name>
    <dbReference type="NCBI Taxonomy" id="559628"/>
    <lineage>
        <taxon>Bacteria</taxon>
        <taxon>Bacillati</taxon>
        <taxon>Actinomycetota</taxon>
        <taxon>Actinomycetes</taxon>
        <taxon>Kineosporiales</taxon>
        <taxon>Kineosporiaceae</taxon>
        <taxon>Kineococcus</taxon>
    </lineage>
</organism>
<dbReference type="InterPro" id="IPR036969">
    <property type="entry name" value="Citrate_synthase_sf"/>
</dbReference>
<dbReference type="OrthoDB" id="9800864at2"/>
<reference evidence="5 6" key="1">
    <citation type="submission" date="2018-03" db="EMBL/GenBank/DDBJ databases">
        <title>Genomic Encyclopedia of Archaeal and Bacterial Type Strains, Phase II (KMG-II): from individual species to whole genera.</title>
        <authorList>
            <person name="Goeker M."/>
        </authorList>
    </citation>
    <scope>NUCLEOTIDE SEQUENCE [LARGE SCALE GENOMIC DNA]</scope>
    <source>
        <strain evidence="5 6">DSM 19711</strain>
    </source>
</reference>
<dbReference type="PROSITE" id="PS00480">
    <property type="entry name" value="CITRATE_SYNTHASE"/>
    <property type="match status" value="1"/>
</dbReference>
<dbReference type="GO" id="GO:0006099">
    <property type="term" value="P:tricarboxylic acid cycle"/>
    <property type="evidence" value="ECO:0007669"/>
    <property type="project" value="TreeGrafter"/>
</dbReference>
<dbReference type="InterPro" id="IPR002020">
    <property type="entry name" value="Citrate_synthase"/>
</dbReference>
<dbReference type="Gene3D" id="1.10.580.10">
    <property type="entry name" value="Citrate Synthase, domain 1"/>
    <property type="match status" value="3"/>
</dbReference>
<evidence type="ECO:0000256" key="3">
    <source>
        <dbReference type="RuleBase" id="RU003406"/>
    </source>
</evidence>
<protein>
    <submittedName>
        <fullName evidence="5">Citrate synthase</fullName>
    </submittedName>
</protein>
<gene>
    <name evidence="5" type="ORF">CLV37_104219</name>
</gene>
<comment type="similarity">
    <text evidence="1 3">Belongs to the citrate synthase family.</text>
</comment>
<dbReference type="EMBL" id="PVZF01000004">
    <property type="protein sequence ID" value="PRY16006.1"/>
    <property type="molecule type" value="Genomic_DNA"/>
</dbReference>
<dbReference type="AlphaFoldDB" id="A0A2T0R5G1"/>
<sequence>MDESSTPGTSAREIGAREIGAREIGAREIGAREIGAREIGAREIGAREIGAREIGAREIGAREIGTREIGTREAAHRLGVKTATLYAYVSRGLITARRTPGGSRFDAAQVAALAARGRSRPAGAVETVASELTSLDGDRLRYRGRDAVELSRTTSFEEVARLLWSGTATAGPLRRDEDLTRRVGDVLAGLPAATRPPARLRVAVAVAGALAPAAPEAGPEAGADPEPLLAAVLGVRTSVAEAVDEALGAPGRWGPALVLLADHGLAVSTVAARVAASARAPLPSALSAALGAAGGPLHAGAAAAAHRFLEQVLTDGPARAVAARRLSQDGVPGFGHVVHTARDPRAEELLDALPPGPVADVVGPLVEQVVRAHGARAFPNVDLALAAHALAHGLPADAGEFVFEVARTAGWIAHALEEYHAPGLRFRVRGLQQTSHGT</sequence>
<name>A0A2T0R5G1_9ACTN</name>
<evidence type="ECO:0000256" key="1">
    <source>
        <dbReference type="ARBA" id="ARBA00010566"/>
    </source>
</evidence>
<accession>A0A2T0R5G1</accession>
<dbReference type="InterPro" id="IPR016142">
    <property type="entry name" value="Citrate_synth-like_lrg_a-sub"/>
</dbReference>
<dbReference type="PANTHER" id="PTHR11739:SF4">
    <property type="entry name" value="CITRATE SYNTHASE, PEROXISOMAL"/>
    <property type="match status" value="1"/>
</dbReference>
<dbReference type="PRINTS" id="PR00143">
    <property type="entry name" value="CITRTSNTHASE"/>
</dbReference>
<dbReference type="SUPFAM" id="SSF46955">
    <property type="entry name" value="Putative DNA-binding domain"/>
    <property type="match status" value="1"/>
</dbReference>
<dbReference type="Gene3D" id="1.10.1660.10">
    <property type="match status" value="1"/>
</dbReference>
<evidence type="ECO:0000259" key="4">
    <source>
        <dbReference type="Pfam" id="PF00376"/>
    </source>
</evidence>
<evidence type="ECO:0000313" key="5">
    <source>
        <dbReference type="EMBL" id="PRY16006.1"/>
    </source>
</evidence>
<dbReference type="Pfam" id="PF00376">
    <property type="entry name" value="MerR"/>
    <property type="match status" value="1"/>
</dbReference>
<dbReference type="GO" id="GO:0046912">
    <property type="term" value="F:acyltransferase activity, acyl groups converted into alkyl on transfer"/>
    <property type="evidence" value="ECO:0007669"/>
    <property type="project" value="InterPro"/>
</dbReference>
<evidence type="ECO:0000313" key="6">
    <source>
        <dbReference type="Proteomes" id="UP000238083"/>
    </source>
</evidence>
<dbReference type="InterPro" id="IPR000551">
    <property type="entry name" value="MerR-type_HTH_dom"/>
</dbReference>
<comment type="caution">
    <text evidence="5">The sequence shown here is derived from an EMBL/GenBank/DDBJ whole genome shotgun (WGS) entry which is preliminary data.</text>
</comment>
<proteinExistence type="inferred from homology"/>
<dbReference type="GO" id="GO:0005975">
    <property type="term" value="P:carbohydrate metabolic process"/>
    <property type="evidence" value="ECO:0007669"/>
    <property type="project" value="TreeGrafter"/>
</dbReference>
<dbReference type="Pfam" id="PF00285">
    <property type="entry name" value="Citrate_synt"/>
    <property type="match status" value="2"/>
</dbReference>
<dbReference type="GO" id="GO:0006355">
    <property type="term" value="P:regulation of DNA-templated transcription"/>
    <property type="evidence" value="ECO:0007669"/>
    <property type="project" value="InterPro"/>
</dbReference>